<dbReference type="AlphaFoldDB" id="A0A6M3LI11"/>
<organism evidence="2">
    <name type="scientific">viral metagenome</name>
    <dbReference type="NCBI Taxonomy" id="1070528"/>
    <lineage>
        <taxon>unclassified sequences</taxon>
        <taxon>metagenomes</taxon>
        <taxon>organismal metagenomes</taxon>
    </lineage>
</organism>
<dbReference type="EMBL" id="MT141803">
    <property type="protein sequence ID" value="QJA70569.1"/>
    <property type="molecule type" value="Genomic_DNA"/>
</dbReference>
<evidence type="ECO:0000313" key="2">
    <source>
        <dbReference type="EMBL" id="QJA93232.1"/>
    </source>
</evidence>
<evidence type="ECO:0000313" key="1">
    <source>
        <dbReference type="EMBL" id="QJA70569.1"/>
    </source>
</evidence>
<accession>A0A6M3LI11</accession>
<gene>
    <name evidence="1" type="ORF">MM415A03651_0014</name>
    <name evidence="2" type="ORF">MM415B04311_0014</name>
</gene>
<reference evidence="2" key="1">
    <citation type="submission" date="2020-03" db="EMBL/GenBank/DDBJ databases">
        <title>The deep terrestrial virosphere.</title>
        <authorList>
            <person name="Holmfeldt K."/>
            <person name="Nilsson E."/>
            <person name="Simone D."/>
            <person name="Lopez-Fernandez M."/>
            <person name="Wu X."/>
            <person name="de Brujin I."/>
            <person name="Lundin D."/>
            <person name="Andersson A."/>
            <person name="Bertilsson S."/>
            <person name="Dopson M."/>
        </authorList>
    </citation>
    <scope>NUCLEOTIDE SEQUENCE</scope>
    <source>
        <strain evidence="1">MM415A03651</strain>
        <strain evidence="2">MM415B04311</strain>
    </source>
</reference>
<protein>
    <submittedName>
        <fullName evidence="2">Uncharacterized protein</fullName>
    </submittedName>
</protein>
<name>A0A6M3LI11_9ZZZZ</name>
<dbReference type="EMBL" id="MT143132">
    <property type="protein sequence ID" value="QJA93232.1"/>
    <property type="molecule type" value="Genomic_DNA"/>
</dbReference>
<proteinExistence type="predicted"/>
<sequence>MTDLPLTYNRCSICGSQPYNRLDLMNIGPVRFWEPDDGWKIGSLCPGCYKAYGNAQPKPSDYAYRTQNCLTIDTDEDATIAM</sequence>